<feature type="transmembrane region" description="Helical" evidence="1">
    <location>
        <begin position="20"/>
        <end position="41"/>
    </location>
</feature>
<comment type="caution">
    <text evidence="3">The sequence shown here is derived from an EMBL/GenBank/DDBJ whole genome shotgun (WGS) entry which is preliminary data.</text>
</comment>
<reference evidence="3" key="1">
    <citation type="submission" date="2019-08" db="EMBL/GenBank/DDBJ databases">
        <authorList>
            <person name="Kucharzyk K."/>
            <person name="Murdoch R.W."/>
            <person name="Higgins S."/>
            <person name="Loffler F."/>
        </authorList>
    </citation>
    <scope>NUCLEOTIDE SEQUENCE</scope>
</reference>
<proteinExistence type="predicted"/>
<feature type="domain" description="TadE-like" evidence="2">
    <location>
        <begin position="13"/>
        <end position="55"/>
    </location>
</feature>
<keyword evidence="1" id="KW-1133">Transmembrane helix</keyword>
<organism evidence="3">
    <name type="scientific">bioreactor metagenome</name>
    <dbReference type="NCBI Taxonomy" id="1076179"/>
    <lineage>
        <taxon>unclassified sequences</taxon>
        <taxon>metagenomes</taxon>
        <taxon>ecological metagenomes</taxon>
    </lineage>
</organism>
<evidence type="ECO:0000256" key="1">
    <source>
        <dbReference type="SAM" id="Phobius"/>
    </source>
</evidence>
<dbReference type="Pfam" id="PF07811">
    <property type="entry name" value="TadE"/>
    <property type="match status" value="1"/>
</dbReference>
<keyword evidence="1" id="KW-0472">Membrane</keyword>
<accession>A0A644TQ28</accession>
<protein>
    <recommendedName>
        <fullName evidence="2">TadE-like domain-containing protein</fullName>
    </recommendedName>
</protein>
<sequence length="132" mass="14162">MQWLRKYVENHRGQAMVEFALVVPVLLLLVLGIMEFSLVIHQYMVVSGAAREGARSAALGETDPVVEGVVANAATGLDSNKIIVTVAPTPTRTQGEAVSVTVTYPITTYTPLIGAFFADDSRIKGSAVMRVE</sequence>
<gene>
    <name evidence="3" type="ORF">SDC9_14767</name>
</gene>
<dbReference type="AlphaFoldDB" id="A0A644TQ28"/>
<dbReference type="EMBL" id="VSSQ01000044">
    <property type="protein sequence ID" value="MPL69034.1"/>
    <property type="molecule type" value="Genomic_DNA"/>
</dbReference>
<evidence type="ECO:0000313" key="3">
    <source>
        <dbReference type="EMBL" id="MPL69034.1"/>
    </source>
</evidence>
<dbReference type="InterPro" id="IPR012495">
    <property type="entry name" value="TadE-like_dom"/>
</dbReference>
<keyword evidence="1" id="KW-0812">Transmembrane</keyword>
<evidence type="ECO:0000259" key="2">
    <source>
        <dbReference type="Pfam" id="PF07811"/>
    </source>
</evidence>
<name>A0A644TQ28_9ZZZZ</name>